<organism evidence="2 3">
    <name type="scientific">Microbacterium alkaliflavum</name>
    <dbReference type="NCBI Taxonomy" id="3248839"/>
    <lineage>
        <taxon>Bacteria</taxon>
        <taxon>Bacillati</taxon>
        <taxon>Actinomycetota</taxon>
        <taxon>Actinomycetes</taxon>
        <taxon>Micrococcales</taxon>
        <taxon>Microbacteriaceae</taxon>
        <taxon>Microbacterium</taxon>
    </lineage>
</organism>
<proteinExistence type="predicted"/>
<dbReference type="PROSITE" id="PS51257">
    <property type="entry name" value="PROKAR_LIPOPROTEIN"/>
    <property type="match status" value="1"/>
</dbReference>
<keyword evidence="3" id="KW-1185">Reference proteome</keyword>
<evidence type="ECO:0000313" key="2">
    <source>
        <dbReference type="EMBL" id="MFH8251240.1"/>
    </source>
</evidence>
<feature type="chain" id="PRO_5046323898" description="Lipoprotein" evidence="1">
    <location>
        <begin position="19"/>
        <end position="285"/>
    </location>
</feature>
<dbReference type="EMBL" id="JBIQWL010000004">
    <property type="protein sequence ID" value="MFH8251240.1"/>
    <property type="molecule type" value="Genomic_DNA"/>
</dbReference>
<accession>A0ABW7Q8P0</accession>
<reference evidence="2 3" key="1">
    <citation type="submission" date="2024-09" db="EMBL/GenBank/DDBJ databases">
        <authorList>
            <person name="Pan X."/>
        </authorList>
    </citation>
    <scope>NUCLEOTIDE SEQUENCE [LARGE SCALE GENOMIC DNA]</scope>
    <source>
        <strain evidence="2 3">B2969</strain>
    </source>
</reference>
<feature type="signal peptide" evidence="1">
    <location>
        <begin position="1"/>
        <end position="18"/>
    </location>
</feature>
<name>A0ABW7Q8P0_9MICO</name>
<evidence type="ECO:0000256" key="1">
    <source>
        <dbReference type="SAM" id="SignalP"/>
    </source>
</evidence>
<comment type="caution">
    <text evidence="2">The sequence shown here is derived from an EMBL/GenBank/DDBJ whole genome shotgun (WGS) entry which is preliminary data.</text>
</comment>
<evidence type="ECO:0008006" key="4">
    <source>
        <dbReference type="Google" id="ProtNLM"/>
    </source>
</evidence>
<protein>
    <recommendedName>
        <fullName evidence="4">Lipoprotein</fullName>
    </recommendedName>
</protein>
<dbReference type="Proteomes" id="UP001610861">
    <property type="component" value="Unassembled WGS sequence"/>
</dbReference>
<keyword evidence="1" id="KW-0732">Signal</keyword>
<sequence>MHRGLLSAAALCGVLVLAACTAPVGDPDLDPRLAVISAEFVQLRSDVAARQAEVRVTNDGDVPVQVGDVEVRDDRFDGVATRVNAGRVSTIPAGGTVDIRVQLPAMDCDVSEGQTSVWLEVPSFGEGMAFGRPLPDELSVIAPLHERECRAAAVAAAADVSLSSFTPSPAGEPADLTLTVVPTGEASASLVAMHATNLLTFAGDDVETYPLDLAIAEGDSDTVEVHVPIEPLRCDPHAVQEDKRGTVFTLDVEVDGAPGQIELAASEDMRGAILTWVGQWCGFGS</sequence>
<gene>
    <name evidence="2" type="ORF">ACH3VR_12790</name>
</gene>
<dbReference type="RefSeq" id="WP_397556692.1">
    <property type="nucleotide sequence ID" value="NZ_JBIQWL010000004.1"/>
</dbReference>
<evidence type="ECO:0000313" key="3">
    <source>
        <dbReference type="Proteomes" id="UP001610861"/>
    </source>
</evidence>